<keyword evidence="2" id="KW-1185">Reference proteome</keyword>
<dbReference type="EMBL" id="CP091430">
    <property type="protein sequence ID" value="UVI28199.1"/>
    <property type="molecule type" value="Genomic_DNA"/>
</dbReference>
<dbReference type="Proteomes" id="UP001057877">
    <property type="component" value="Chromosome"/>
</dbReference>
<evidence type="ECO:0000313" key="2">
    <source>
        <dbReference type="Proteomes" id="UP001057877"/>
    </source>
</evidence>
<dbReference type="Pfam" id="PF05721">
    <property type="entry name" value="PhyH"/>
    <property type="match status" value="1"/>
</dbReference>
<dbReference type="Gene3D" id="2.60.120.620">
    <property type="entry name" value="q2cbj1_9rhob like domain"/>
    <property type="match status" value="1"/>
</dbReference>
<dbReference type="RefSeq" id="WP_258384286.1">
    <property type="nucleotide sequence ID" value="NZ_CP091430.1"/>
</dbReference>
<evidence type="ECO:0000313" key="1">
    <source>
        <dbReference type="EMBL" id="UVI28199.1"/>
    </source>
</evidence>
<proteinExistence type="predicted"/>
<dbReference type="SUPFAM" id="SSF51197">
    <property type="entry name" value="Clavaminate synthase-like"/>
    <property type="match status" value="1"/>
</dbReference>
<name>A0ABY5S3F4_9BACL</name>
<dbReference type="PANTHER" id="PTHR20883">
    <property type="entry name" value="PHYTANOYL-COA DIOXYGENASE DOMAIN CONTAINING 1"/>
    <property type="match status" value="1"/>
</dbReference>
<dbReference type="PANTHER" id="PTHR20883:SF48">
    <property type="entry name" value="ECTOINE DIOXYGENASE"/>
    <property type="match status" value="1"/>
</dbReference>
<organism evidence="1 2">
    <name type="scientific">Paenibacillus spongiae</name>
    <dbReference type="NCBI Taxonomy" id="2909671"/>
    <lineage>
        <taxon>Bacteria</taxon>
        <taxon>Bacillati</taxon>
        <taxon>Bacillota</taxon>
        <taxon>Bacilli</taxon>
        <taxon>Bacillales</taxon>
        <taxon>Paenibacillaceae</taxon>
        <taxon>Paenibacillus</taxon>
    </lineage>
</organism>
<keyword evidence="1" id="KW-0223">Dioxygenase</keyword>
<dbReference type="InterPro" id="IPR008775">
    <property type="entry name" value="Phytyl_CoA_dOase-like"/>
</dbReference>
<keyword evidence="1" id="KW-0560">Oxidoreductase</keyword>
<protein>
    <submittedName>
        <fullName evidence="1">Phytanoyl-CoA dioxygenase family protein</fullName>
    </submittedName>
</protein>
<gene>
    <name evidence="1" type="ORF">L1F29_22450</name>
</gene>
<dbReference type="GO" id="GO:0051213">
    <property type="term" value="F:dioxygenase activity"/>
    <property type="evidence" value="ECO:0007669"/>
    <property type="project" value="UniProtKB-KW"/>
</dbReference>
<sequence>MAISSKGSVKLTDSQIDQYREQGYLIVEQILTADECDELNANAVDMITGKIPLGEMNGIYMEPEAVNKGLVSNEKPDPAYLFKLGHQMHMTDAIFRYYAMHDSIANTLNDLLGADIKCLQSMYIDKPHNLGVGQPYHQDSYYIKTEPNTLTGVWIALDDVDEQNGCLHVIPGSHREPILPHEVPADERQRKYFQEVHAARGKAEIACRLKKGSAVFFPGTMLHRSGDNLTANRQRRAYVLHYASAKAKQPNSAGARNPHLLVRGRQYPGCV</sequence>
<accession>A0ABY5S3F4</accession>
<reference evidence="1" key="1">
    <citation type="submission" date="2022-01" db="EMBL/GenBank/DDBJ databases">
        <title>Paenibacillus spongiae sp. nov., isolated from marine sponge.</title>
        <authorList>
            <person name="Li Z."/>
            <person name="Zhang M."/>
        </authorList>
    </citation>
    <scope>NUCLEOTIDE SEQUENCE</scope>
    <source>
        <strain evidence="1">PHS-Z3</strain>
    </source>
</reference>